<keyword evidence="4" id="KW-1185">Reference proteome</keyword>
<proteinExistence type="predicted"/>
<evidence type="ECO:0000256" key="2">
    <source>
        <dbReference type="SAM" id="Phobius"/>
    </source>
</evidence>
<feature type="transmembrane region" description="Helical" evidence="2">
    <location>
        <begin position="67"/>
        <end position="85"/>
    </location>
</feature>
<keyword evidence="2" id="KW-1133">Transmembrane helix</keyword>
<evidence type="ECO:0000256" key="1">
    <source>
        <dbReference type="SAM" id="MobiDB-lite"/>
    </source>
</evidence>
<evidence type="ECO:0000313" key="4">
    <source>
        <dbReference type="Proteomes" id="UP000436989"/>
    </source>
</evidence>
<feature type="region of interest" description="Disordered" evidence="1">
    <location>
        <begin position="1"/>
        <end position="30"/>
    </location>
</feature>
<dbReference type="RefSeq" id="WP_156267142.1">
    <property type="nucleotide sequence ID" value="NZ_WOGU01000002.1"/>
</dbReference>
<dbReference type="EMBL" id="WOGU01000002">
    <property type="protein sequence ID" value="MUN62184.1"/>
    <property type="molecule type" value="Genomic_DNA"/>
</dbReference>
<dbReference type="InterPro" id="IPR025338">
    <property type="entry name" value="DUF4244"/>
</dbReference>
<evidence type="ECO:0000313" key="3">
    <source>
        <dbReference type="EMBL" id="MUN62184.1"/>
    </source>
</evidence>
<name>A0A6N8GN11_9MICC</name>
<dbReference type="Proteomes" id="UP000436989">
    <property type="component" value="Unassembled WGS sequence"/>
</dbReference>
<comment type="caution">
    <text evidence="3">The sequence shown here is derived from an EMBL/GenBank/DDBJ whole genome shotgun (WGS) entry which is preliminary data.</text>
</comment>
<keyword evidence="2" id="KW-0472">Membrane</keyword>
<gene>
    <name evidence="3" type="ORF">GMA12_03335</name>
</gene>
<protein>
    <submittedName>
        <fullName evidence="3">DUF4244 domain-containing protein</fullName>
    </submittedName>
</protein>
<accession>A0A6N8GN11</accession>
<reference evidence="3 4" key="1">
    <citation type="submission" date="2019-12" db="EMBL/GenBank/DDBJ databases">
        <authorList>
            <person name="Shi Y."/>
        </authorList>
    </citation>
    <scope>NUCLEOTIDE SEQUENCE [LARGE SCALE GENOMIC DNA]</scope>
    <source>
        <strain evidence="3 4">JCM 17929</strain>
    </source>
</reference>
<dbReference type="AlphaFoldDB" id="A0A6N8GN11"/>
<dbReference type="Pfam" id="PF14029">
    <property type="entry name" value="DUF4244"/>
    <property type="match status" value="1"/>
</dbReference>
<keyword evidence="2" id="KW-0812">Transmembrane</keyword>
<sequence>MSQQQLSRPRFSSREASRRRRSAAPDLVRGTALTPTARRAALRGATAPPRPLRRAEEADLGATTVEYAMVVLAAAAFGGVMAAVLSSGQVRELLTAIIEKALGV</sequence>
<organism evidence="3 4">
    <name type="scientific">Kocuria sediminis</name>
    <dbReference type="NCBI Taxonomy" id="1038857"/>
    <lineage>
        <taxon>Bacteria</taxon>
        <taxon>Bacillati</taxon>
        <taxon>Actinomycetota</taxon>
        <taxon>Actinomycetes</taxon>
        <taxon>Micrococcales</taxon>
        <taxon>Micrococcaceae</taxon>
        <taxon>Kocuria</taxon>
    </lineage>
</organism>